<dbReference type="AlphaFoldDB" id="A0A8H4AS25"/>
<dbReference type="EMBL" id="WTPW01000282">
    <property type="protein sequence ID" value="KAF0526953.1"/>
    <property type="molecule type" value="Genomic_DNA"/>
</dbReference>
<feature type="transmembrane region" description="Helical" evidence="1">
    <location>
        <begin position="85"/>
        <end position="104"/>
    </location>
</feature>
<comment type="caution">
    <text evidence="2">The sequence shown here is derived from an EMBL/GenBank/DDBJ whole genome shotgun (WGS) entry which is preliminary data.</text>
</comment>
<dbReference type="Proteomes" id="UP000439903">
    <property type="component" value="Unassembled WGS sequence"/>
</dbReference>
<evidence type="ECO:0000256" key="1">
    <source>
        <dbReference type="SAM" id="Phobius"/>
    </source>
</evidence>
<accession>A0A8H4AS25</accession>
<evidence type="ECO:0000313" key="2">
    <source>
        <dbReference type="EMBL" id="KAF0526953.1"/>
    </source>
</evidence>
<keyword evidence="3" id="KW-1185">Reference proteome</keyword>
<keyword evidence="1" id="KW-0472">Membrane</keyword>
<organism evidence="2 3">
    <name type="scientific">Gigaspora margarita</name>
    <dbReference type="NCBI Taxonomy" id="4874"/>
    <lineage>
        <taxon>Eukaryota</taxon>
        <taxon>Fungi</taxon>
        <taxon>Fungi incertae sedis</taxon>
        <taxon>Mucoromycota</taxon>
        <taxon>Glomeromycotina</taxon>
        <taxon>Glomeromycetes</taxon>
        <taxon>Diversisporales</taxon>
        <taxon>Gigasporaceae</taxon>
        <taxon>Gigaspora</taxon>
    </lineage>
</organism>
<name>A0A8H4AS25_GIGMA</name>
<evidence type="ECO:0000313" key="3">
    <source>
        <dbReference type="Proteomes" id="UP000439903"/>
    </source>
</evidence>
<keyword evidence="1" id="KW-0812">Transmembrane</keyword>
<sequence length="120" mass="14038">MSQNPTKEYKIFMVVKAVNLQNFIIPPGNFRIDFYFSGPNFRLQKFSQTLLIPVNIIKGFTKRFIIFIIIVWIPCNRIPPLLQMAILASYFVFVSWFNYILLLLPFRNIGPSECNVSRDA</sequence>
<feature type="transmembrane region" description="Helical" evidence="1">
    <location>
        <begin position="50"/>
        <end position="73"/>
    </location>
</feature>
<protein>
    <submittedName>
        <fullName evidence="2">Uncharacterized protein</fullName>
    </submittedName>
</protein>
<keyword evidence="1" id="KW-1133">Transmembrane helix</keyword>
<proteinExistence type="predicted"/>
<gene>
    <name evidence="2" type="ORF">F8M41_013835</name>
</gene>
<reference evidence="2 3" key="1">
    <citation type="journal article" date="2019" name="Environ. Microbiol.">
        <title>At the nexus of three kingdoms: the genome of the mycorrhizal fungus Gigaspora margarita provides insights into plant, endobacterial and fungal interactions.</title>
        <authorList>
            <person name="Venice F."/>
            <person name="Ghignone S."/>
            <person name="Salvioli di Fossalunga A."/>
            <person name="Amselem J."/>
            <person name="Novero M."/>
            <person name="Xianan X."/>
            <person name="Sedzielewska Toro K."/>
            <person name="Morin E."/>
            <person name="Lipzen A."/>
            <person name="Grigoriev I.V."/>
            <person name="Henrissat B."/>
            <person name="Martin F.M."/>
            <person name="Bonfante P."/>
        </authorList>
    </citation>
    <scope>NUCLEOTIDE SEQUENCE [LARGE SCALE GENOMIC DNA]</scope>
    <source>
        <strain evidence="2 3">BEG34</strain>
    </source>
</reference>